<gene>
    <name evidence="1" type="ORF">AVEN_248232_1</name>
</gene>
<name>A0A4Y2UHZ9_ARAVE</name>
<dbReference type="EMBL" id="BGPR01036505">
    <property type="protein sequence ID" value="GBO11741.1"/>
    <property type="molecule type" value="Genomic_DNA"/>
</dbReference>
<reference evidence="1 2" key="1">
    <citation type="journal article" date="2019" name="Sci. Rep.">
        <title>Orb-weaving spider Araneus ventricosus genome elucidates the spidroin gene catalogue.</title>
        <authorList>
            <person name="Kono N."/>
            <person name="Nakamura H."/>
            <person name="Ohtoshi R."/>
            <person name="Moran D.A.P."/>
            <person name="Shinohara A."/>
            <person name="Yoshida Y."/>
            <person name="Fujiwara M."/>
            <person name="Mori M."/>
            <person name="Tomita M."/>
            <person name="Arakawa K."/>
        </authorList>
    </citation>
    <scope>NUCLEOTIDE SEQUENCE [LARGE SCALE GENOMIC DNA]</scope>
</reference>
<dbReference type="AlphaFoldDB" id="A0A4Y2UHZ9"/>
<feature type="non-terminal residue" evidence="1">
    <location>
        <position position="1"/>
    </location>
</feature>
<keyword evidence="2" id="KW-1185">Reference proteome</keyword>
<protein>
    <submittedName>
        <fullName evidence="1">Uncharacterized protein</fullName>
    </submittedName>
</protein>
<organism evidence="1 2">
    <name type="scientific">Araneus ventricosus</name>
    <name type="common">Orbweaver spider</name>
    <name type="synonym">Epeira ventricosa</name>
    <dbReference type="NCBI Taxonomy" id="182803"/>
    <lineage>
        <taxon>Eukaryota</taxon>
        <taxon>Metazoa</taxon>
        <taxon>Ecdysozoa</taxon>
        <taxon>Arthropoda</taxon>
        <taxon>Chelicerata</taxon>
        <taxon>Arachnida</taxon>
        <taxon>Araneae</taxon>
        <taxon>Araneomorphae</taxon>
        <taxon>Entelegynae</taxon>
        <taxon>Araneoidea</taxon>
        <taxon>Araneidae</taxon>
        <taxon>Araneus</taxon>
    </lineage>
</organism>
<dbReference type="Proteomes" id="UP000499080">
    <property type="component" value="Unassembled WGS sequence"/>
</dbReference>
<proteinExistence type="predicted"/>
<evidence type="ECO:0000313" key="2">
    <source>
        <dbReference type="Proteomes" id="UP000499080"/>
    </source>
</evidence>
<accession>A0A4Y2UHZ9</accession>
<comment type="caution">
    <text evidence="1">The sequence shown here is derived from an EMBL/GenBank/DDBJ whole genome shotgun (WGS) entry which is preliminary data.</text>
</comment>
<evidence type="ECO:0000313" key="1">
    <source>
        <dbReference type="EMBL" id="GBO11741.1"/>
    </source>
</evidence>
<sequence length="56" mass="6197">SPKVNNIADVKRSSVLSADVLGGRSGDIGAIVLFHWKALRERNYREMIPSTPVFVE</sequence>